<protein>
    <submittedName>
        <fullName evidence="2">Uncharacterized protein</fullName>
    </submittedName>
</protein>
<keyword evidence="1" id="KW-0472">Membrane</keyword>
<reference evidence="2 3" key="1">
    <citation type="submission" date="2020-02" db="EMBL/GenBank/DDBJ databases">
        <authorList>
            <person name="Zheng R.K."/>
            <person name="Sun C.M."/>
        </authorList>
    </citation>
    <scope>NUCLEOTIDE SEQUENCE [LARGE SCALE GENOMIC DNA]</scope>
    <source>
        <strain evidence="3">zrk23</strain>
    </source>
</reference>
<evidence type="ECO:0000313" key="3">
    <source>
        <dbReference type="Proteomes" id="UP000501568"/>
    </source>
</evidence>
<feature type="transmembrane region" description="Helical" evidence="1">
    <location>
        <begin position="36"/>
        <end position="54"/>
    </location>
</feature>
<sequence>MTRPGYLYHCIFAALGIGAGLMLVASDDPQTADTLLPVFAALLALHIILLSLFWRRLVEPRE</sequence>
<dbReference type="EMBL" id="CP049109">
    <property type="protein sequence ID" value="QIG78464.1"/>
    <property type="molecule type" value="Genomic_DNA"/>
</dbReference>
<accession>A0A6G6Y0J4</accession>
<proteinExistence type="predicted"/>
<evidence type="ECO:0000256" key="1">
    <source>
        <dbReference type="SAM" id="Phobius"/>
    </source>
</evidence>
<organism evidence="2 3">
    <name type="scientific">Stakelama tenebrarum</name>
    <dbReference type="NCBI Taxonomy" id="2711215"/>
    <lineage>
        <taxon>Bacteria</taxon>
        <taxon>Pseudomonadati</taxon>
        <taxon>Pseudomonadota</taxon>
        <taxon>Alphaproteobacteria</taxon>
        <taxon>Sphingomonadales</taxon>
        <taxon>Sphingomonadaceae</taxon>
        <taxon>Stakelama</taxon>
    </lineage>
</organism>
<keyword evidence="1" id="KW-0812">Transmembrane</keyword>
<keyword evidence="1" id="KW-1133">Transmembrane helix</keyword>
<gene>
    <name evidence="2" type="ORF">G5C33_00745</name>
</gene>
<feature type="transmembrane region" description="Helical" evidence="1">
    <location>
        <begin position="6"/>
        <end position="24"/>
    </location>
</feature>
<name>A0A6G6Y0J4_9SPHN</name>
<dbReference type="KEGG" id="spzr:G5C33_00745"/>
<dbReference type="Proteomes" id="UP000501568">
    <property type="component" value="Chromosome"/>
</dbReference>
<evidence type="ECO:0000313" key="2">
    <source>
        <dbReference type="EMBL" id="QIG78464.1"/>
    </source>
</evidence>
<keyword evidence="3" id="KW-1185">Reference proteome</keyword>
<dbReference type="AlphaFoldDB" id="A0A6G6Y0J4"/>